<dbReference type="Pfam" id="PF04014">
    <property type="entry name" value="MazE_antitoxin"/>
    <property type="match status" value="1"/>
</dbReference>
<dbReference type="SUPFAM" id="SSF89447">
    <property type="entry name" value="AbrB/MazE/MraZ-like"/>
    <property type="match status" value="1"/>
</dbReference>
<dbReference type="OrthoDB" id="9782993at2"/>
<dbReference type="EMBL" id="LRFC01000006">
    <property type="protein sequence ID" value="KZE67987.1"/>
    <property type="molecule type" value="Genomic_DNA"/>
</dbReference>
<feature type="domain" description="SpoVT-AbrB" evidence="2">
    <location>
        <begin position="5"/>
        <end position="50"/>
    </location>
</feature>
<comment type="caution">
    <text evidence="3">The sequence shown here is derived from an EMBL/GenBank/DDBJ whole genome shotgun (WGS) entry which is preliminary data.</text>
</comment>
<dbReference type="Proteomes" id="UP000076567">
    <property type="component" value="Unassembled WGS sequence"/>
</dbReference>
<dbReference type="Gene3D" id="2.10.260.10">
    <property type="match status" value="1"/>
</dbReference>
<evidence type="ECO:0000259" key="2">
    <source>
        <dbReference type="PROSITE" id="PS51740"/>
    </source>
</evidence>
<gene>
    <name evidence="3" type="ORF">AWM68_17600</name>
</gene>
<dbReference type="InterPro" id="IPR037914">
    <property type="entry name" value="SpoVT-AbrB_sf"/>
</dbReference>
<name>A0A163S219_9BACL</name>
<evidence type="ECO:0000256" key="1">
    <source>
        <dbReference type="PROSITE-ProRule" id="PRU01076"/>
    </source>
</evidence>
<dbReference type="InterPro" id="IPR052731">
    <property type="entry name" value="B_subtilis_Trans_State_Reg"/>
</dbReference>
<dbReference type="PANTHER" id="PTHR36432:SF4">
    <property type="entry name" value="TRANSITION STATE REGULATOR ABH-RELATED"/>
    <property type="match status" value="1"/>
</dbReference>
<dbReference type="InterPro" id="IPR040678">
    <property type="entry name" value="AbrB_C"/>
</dbReference>
<proteinExistence type="predicted"/>
<protein>
    <recommendedName>
        <fullName evidence="2">SpoVT-AbrB domain-containing protein</fullName>
    </recommendedName>
</protein>
<sequence length="90" mass="10269">MMSISVTREMDHLGRIVIPKEIRRNFGIEHNDPMEIFIDGEQVVLKKYVPNFACAVTGKVSSENKKFGEKGLILSPEGIKIILEQLEQRK</sequence>
<accession>A0A163S219</accession>
<dbReference type="PROSITE" id="PS51740">
    <property type="entry name" value="SPOVT_ABRB"/>
    <property type="match status" value="1"/>
</dbReference>
<dbReference type="InterPro" id="IPR007159">
    <property type="entry name" value="SpoVT-AbrB_dom"/>
</dbReference>
<keyword evidence="4" id="KW-1185">Reference proteome</keyword>
<dbReference type="SMART" id="SM00966">
    <property type="entry name" value="SpoVT_AbrB"/>
    <property type="match status" value="1"/>
</dbReference>
<dbReference type="AlphaFoldDB" id="A0A163S219"/>
<dbReference type="NCBIfam" id="TIGR01439">
    <property type="entry name" value="lp_hng_hel_AbrB"/>
    <property type="match status" value="1"/>
</dbReference>
<evidence type="ECO:0000313" key="3">
    <source>
        <dbReference type="EMBL" id="KZE67987.1"/>
    </source>
</evidence>
<keyword evidence="1" id="KW-0238">DNA-binding</keyword>
<evidence type="ECO:0000313" key="4">
    <source>
        <dbReference type="Proteomes" id="UP000076567"/>
    </source>
</evidence>
<organism evidence="3 4">
    <name type="scientific">Fictibacillus phosphorivorans</name>
    <dbReference type="NCBI Taxonomy" id="1221500"/>
    <lineage>
        <taxon>Bacteria</taxon>
        <taxon>Bacillati</taxon>
        <taxon>Bacillota</taxon>
        <taxon>Bacilli</taxon>
        <taxon>Bacillales</taxon>
        <taxon>Fictibacillaceae</taxon>
        <taxon>Fictibacillus</taxon>
    </lineage>
</organism>
<reference evidence="4" key="1">
    <citation type="submission" date="2016-01" db="EMBL/GenBank/DDBJ databases">
        <title>Draft genome of Chromobacterium sp. F49.</title>
        <authorList>
            <person name="Hong K.W."/>
        </authorList>
    </citation>
    <scope>NUCLEOTIDE SEQUENCE [LARGE SCALE GENOMIC DNA]</scope>
    <source>
        <strain evidence="4">P7IIIA</strain>
    </source>
</reference>
<dbReference type="GO" id="GO:0003677">
    <property type="term" value="F:DNA binding"/>
    <property type="evidence" value="ECO:0007669"/>
    <property type="project" value="UniProtKB-UniRule"/>
</dbReference>
<dbReference type="Pfam" id="PF18277">
    <property type="entry name" value="AbrB_C"/>
    <property type="match status" value="1"/>
</dbReference>
<dbReference type="PANTHER" id="PTHR36432">
    <property type="match status" value="1"/>
</dbReference>